<sequence length="223" mass="25076">MAKKKVAKKSSAKVKSATPVVALPENSFQPKNRKAWQTWLAKNYQRPIGVWLITLKKSAALSRSQAFITYDESVEDALCVGWVDSIRRKVDDERSMLYFAPRKPKSGWSRLNKTRIEKLQAAGLMQPAGQAKIDAAIADGSWTKLDAVEDLVLEGDLLAALRSYPKALANFEAFPRSAKRGVLEWVAQAKRAETRAKRIEEIARLAAENRRANQWYSDSKKNT</sequence>
<reference evidence="1 2" key="1">
    <citation type="journal article" date="2009" name="Stand. Genomic Sci.">
        <title>Complete genome sequence of Pirellula staleyi type strain (ATCC 27377).</title>
        <authorList>
            <person name="Clum A."/>
            <person name="Tindall B.J."/>
            <person name="Sikorski J."/>
            <person name="Ivanova N."/>
            <person name="Mavrommatis K."/>
            <person name="Lucas S."/>
            <person name="Glavina del Rio T."/>
            <person name="Nolan M."/>
            <person name="Chen F."/>
            <person name="Tice H."/>
            <person name="Pitluck S."/>
            <person name="Cheng J.F."/>
            <person name="Chertkov O."/>
            <person name="Brettin T."/>
            <person name="Han C."/>
            <person name="Detter J.C."/>
            <person name="Kuske C."/>
            <person name="Bruce D."/>
            <person name="Goodwin L."/>
            <person name="Ovchinikova G."/>
            <person name="Pati A."/>
            <person name="Mikhailova N."/>
            <person name="Chen A."/>
            <person name="Palaniappan K."/>
            <person name="Land M."/>
            <person name="Hauser L."/>
            <person name="Chang Y.J."/>
            <person name="Jeffries C.D."/>
            <person name="Chain P."/>
            <person name="Rohde M."/>
            <person name="Goker M."/>
            <person name="Bristow J."/>
            <person name="Eisen J.A."/>
            <person name="Markowitz V."/>
            <person name="Hugenholtz P."/>
            <person name="Kyrpides N.C."/>
            <person name="Klenk H.P."/>
            <person name="Lapidus A."/>
        </authorList>
    </citation>
    <scope>NUCLEOTIDE SEQUENCE [LARGE SCALE GENOMIC DNA]</scope>
    <source>
        <strain evidence="2">ATCC 27377 / DSM 6068 / ICPB 4128</strain>
    </source>
</reference>
<dbReference type="EMBL" id="CP001848">
    <property type="protein sequence ID" value="ADB16671.1"/>
    <property type="molecule type" value="Genomic_DNA"/>
</dbReference>
<keyword evidence="2" id="KW-1185">Reference proteome</keyword>
<accession>D2R0S3</accession>
<dbReference type="eggNOG" id="COG4430">
    <property type="taxonomic scope" value="Bacteria"/>
</dbReference>
<gene>
    <name evidence="1" type="ordered locus">Psta_1997</name>
</gene>
<dbReference type="Pfam" id="PF13376">
    <property type="entry name" value="OmdA"/>
    <property type="match status" value="1"/>
</dbReference>
<protein>
    <recommendedName>
        <fullName evidence="3">Bacteriocin-protection protein, YdeI/OmpD-associated family</fullName>
    </recommendedName>
</protein>
<dbReference type="AlphaFoldDB" id="D2R0S3"/>
<dbReference type="Proteomes" id="UP000001887">
    <property type="component" value="Chromosome"/>
</dbReference>
<dbReference type="OrthoDB" id="9796999at2"/>
<organism evidence="1 2">
    <name type="scientific">Pirellula staleyi (strain ATCC 27377 / DSM 6068 / ICPB 4128)</name>
    <name type="common">Pirella staleyi</name>
    <dbReference type="NCBI Taxonomy" id="530564"/>
    <lineage>
        <taxon>Bacteria</taxon>
        <taxon>Pseudomonadati</taxon>
        <taxon>Planctomycetota</taxon>
        <taxon>Planctomycetia</taxon>
        <taxon>Pirellulales</taxon>
        <taxon>Pirellulaceae</taxon>
        <taxon>Pirellula</taxon>
    </lineage>
</organism>
<proteinExistence type="predicted"/>
<evidence type="ECO:0000313" key="2">
    <source>
        <dbReference type="Proteomes" id="UP000001887"/>
    </source>
</evidence>
<evidence type="ECO:0000313" key="1">
    <source>
        <dbReference type="EMBL" id="ADB16671.1"/>
    </source>
</evidence>
<dbReference type="HOGENOM" id="CLU_076645_2_0_0"/>
<evidence type="ECO:0008006" key="3">
    <source>
        <dbReference type="Google" id="ProtNLM"/>
    </source>
</evidence>
<dbReference type="STRING" id="530564.Psta_1997"/>
<name>D2R0S3_PIRSD</name>
<dbReference type="KEGG" id="psl:Psta_1997"/>